<evidence type="ECO:0000256" key="1">
    <source>
        <dbReference type="ARBA" id="ARBA00022741"/>
    </source>
</evidence>
<evidence type="ECO:0000313" key="3">
    <source>
        <dbReference type="EMBL" id="KAF8821064.1"/>
    </source>
</evidence>
<dbReference type="InterPro" id="IPR027417">
    <property type="entry name" value="P-loop_NTPase"/>
</dbReference>
<dbReference type="PANTHER" id="PTHR24073">
    <property type="entry name" value="DRAB5-RELATED"/>
    <property type="match status" value="1"/>
</dbReference>
<proteinExistence type="predicted"/>
<protein>
    <submittedName>
        <fullName evidence="3">Rab-like protein 3</fullName>
    </submittedName>
</protein>
<evidence type="ECO:0000256" key="2">
    <source>
        <dbReference type="ARBA" id="ARBA00023134"/>
    </source>
</evidence>
<accession>A0ABQ7JAR1</accession>
<name>A0ABQ7JAR1_9APIC</name>
<keyword evidence="1" id="KW-0547">Nucleotide-binding</keyword>
<reference evidence="3 4" key="1">
    <citation type="journal article" date="2020" name="bioRxiv">
        <title>Metabolic contributions of an alphaproteobacterial endosymbiont in the apicomplexan Cardiosporidium cionae.</title>
        <authorList>
            <person name="Hunter E.S."/>
            <person name="Paight C.J."/>
            <person name="Lane C.E."/>
        </authorList>
    </citation>
    <scope>NUCLEOTIDE SEQUENCE [LARGE SCALE GENOMIC DNA]</scope>
    <source>
        <strain evidence="3">ESH_2018</strain>
    </source>
</reference>
<dbReference type="SUPFAM" id="SSF52540">
    <property type="entry name" value="P-loop containing nucleoside triphosphate hydrolases"/>
    <property type="match status" value="1"/>
</dbReference>
<dbReference type="Gene3D" id="3.40.50.300">
    <property type="entry name" value="P-loop containing nucleotide triphosphate hydrolases"/>
    <property type="match status" value="1"/>
</dbReference>
<dbReference type="InterPro" id="IPR001806">
    <property type="entry name" value="Small_GTPase"/>
</dbReference>
<keyword evidence="4" id="KW-1185">Reference proteome</keyword>
<dbReference type="Pfam" id="PF00071">
    <property type="entry name" value="Ras"/>
    <property type="match status" value="1"/>
</dbReference>
<keyword evidence="2" id="KW-0342">GTP-binding</keyword>
<gene>
    <name evidence="3" type="ORF">IE077_002503</name>
</gene>
<organism evidence="3 4">
    <name type="scientific">Cardiosporidium cionae</name>
    <dbReference type="NCBI Taxonomy" id="476202"/>
    <lineage>
        <taxon>Eukaryota</taxon>
        <taxon>Sar</taxon>
        <taxon>Alveolata</taxon>
        <taxon>Apicomplexa</taxon>
        <taxon>Aconoidasida</taxon>
        <taxon>Nephromycida</taxon>
        <taxon>Cardiosporidium</taxon>
    </lineage>
</organism>
<sequence length="412" mass="46275">MVSQLSPLKILVLGDAAVGKTSFLRFLCEAPLENFVLPCNIANQGASVSTVLGSYRPSTSGYSISEQRYAPINLAADSRSSESQYIARSNCGFDRAIIGYNSTSDAPIRLEETDQGELCDNRAHLHPDNFSAPSAARMSVNYSSKRFKTKDITDFLGSNCQNKNPRVSMRPYKWTCGCSIFAVVWQFNESPTSDIAVPPVVTVPVEFWDVGGTSSYSTVRSLFFESFDGILLLYDASNLTSFFNLSKWLYEVCIRFCSPSRMLYSSSGILSSASHQSDTFYNLERGNVVSVGPECSQRRYEAACDILSGKCPIICVVTKLDKVEQIFRPRAVFHESFSFLERIFGSEERLITSQWEKFFDASNRKSLKLKICQVLNSCPVMLSCVKKYMVDLNMLSAFLQHAWMFHNFEKMK</sequence>
<dbReference type="EMBL" id="JADAQX010000243">
    <property type="protein sequence ID" value="KAF8821064.1"/>
    <property type="molecule type" value="Genomic_DNA"/>
</dbReference>
<comment type="caution">
    <text evidence="3">The sequence shown here is derived from an EMBL/GenBank/DDBJ whole genome shotgun (WGS) entry which is preliminary data.</text>
</comment>
<evidence type="ECO:0000313" key="4">
    <source>
        <dbReference type="Proteomes" id="UP000823046"/>
    </source>
</evidence>
<dbReference type="Proteomes" id="UP000823046">
    <property type="component" value="Unassembled WGS sequence"/>
</dbReference>